<keyword evidence="2 5" id="KW-0547">Nucleotide-binding</keyword>
<dbReference type="InterPro" id="IPR006336">
    <property type="entry name" value="GCS2"/>
</dbReference>
<dbReference type="SUPFAM" id="SSF55931">
    <property type="entry name" value="Glutamine synthetase/guanido kinase"/>
    <property type="match status" value="1"/>
</dbReference>
<name>A0ABP5TX79_9ACTN</name>
<dbReference type="Pfam" id="PF04107">
    <property type="entry name" value="GCS2"/>
    <property type="match status" value="1"/>
</dbReference>
<dbReference type="PANTHER" id="PTHR34378:SF1">
    <property type="entry name" value="GLUTAMATE--CYSTEINE LIGASE, CHLOROPLASTIC"/>
    <property type="match status" value="1"/>
</dbReference>
<comment type="caution">
    <text evidence="7">The sequence shown here is derived from an EMBL/GenBank/DDBJ whole genome shotgun (WGS) entry which is preliminary data.</text>
</comment>
<dbReference type="EMBL" id="BAAARV010000049">
    <property type="protein sequence ID" value="GAA2360872.1"/>
    <property type="molecule type" value="Genomic_DNA"/>
</dbReference>
<evidence type="ECO:0000256" key="2">
    <source>
        <dbReference type="ARBA" id="ARBA00022741"/>
    </source>
</evidence>
<dbReference type="GO" id="GO:0016874">
    <property type="term" value="F:ligase activity"/>
    <property type="evidence" value="ECO:0007669"/>
    <property type="project" value="UniProtKB-KW"/>
</dbReference>
<reference evidence="8" key="1">
    <citation type="journal article" date="2019" name="Int. J. Syst. Evol. Microbiol.">
        <title>The Global Catalogue of Microorganisms (GCM) 10K type strain sequencing project: providing services to taxonomists for standard genome sequencing and annotation.</title>
        <authorList>
            <consortium name="The Broad Institute Genomics Platform"/>
            <consortium name="The Broad Institute Genome Sequencing Center for Infectious Disease"/>
            <person name="Wu L."/>
            <person name="Ma J."/>
        </authorList>
    </citation>
    <scope>NUCLEOTIDE SEQUENCE [LARGE SCALE GENOMIC DNA]</scope>
    <source>
        <strain evidence="8">JCM 3272</strain>
    </source>
</reference>
<evidence type="ECO:0000256" key="6">
    <source>
        <dbReference type="SAM" id="MobiDB-lite"/>
    </source>
</evidence>
<accession>A0ABP5TX79</accession>
<evidence type="ECO:0000256" key="4">
    <source>
        <dbReference type="ARBA" id="ARBA00048819"/>
    </source>
</evidence>
<sequence>MNALARHPAAGRSRRHTQHNLNDHFSQPQHHPGYHAPFFREAAVNDTTPAILLTEATASAYVAASGFRVGPVGRVGVELEYCVRDPRRPLHRPAPGRLLGLLAHLGNPLPGGSSVTIEPGGQLELSSAVGADMDACVAALAGDLALVRAGLAEHGLFLEGTGLDMVRRPRLVTDHPRYVALAEYHDRAGTRGRTVMTNSASIQVCLDSGTEGAEADEWSHFARRWWLADAIGPVLMAAFANSPHVTRAGRRWASYRQALRFGTDASRTRAPRRTADPRTAWARYALAAKVAMVAPDDFDATTDPAAGERWLVPSGLTMRDWLRGHGPRPVTLTDLERHLGTLVPPVRPRGYLELRMIDQQAGDDWVVPVAVVTSLLDDPEGAQAAADATEHLRSPLRRHRDWLGAARDGLADPALAAAALACFTAAQSVLARREAPLAVRDAVAQFVDRYVLRGRCPADDARHDRDRRVRVVSTG</sequence>
<dbReference type="InterPro" id="IPR017809">
    <property type="entry name" value="EgtA_Actinobacteria"/>
</dbReference>
<evidence type="ECO:0000313" key="8">
    <source>
        <dbReference type="Proteomes" id="UP001501444"/>
    </source>
</evidence>
<gene>
    <name evidence="7" type="primary">egtA_2</name>
    <name evidence="5" type="synonym">egtA</name>
    <name evidence="7" type="ORF">GCM10010170_056000</name>
</gene>
<dbReference type="PANTHER" id="PTHR34378">
    <property type="entry name" value="GLUTAMATE--CYSTEINE LIGASE, CHLOROPLASTIC"/>
    <property type="match status" value="1"/>
</dbReference>
<protein>
    <recommendedName>
        <fullName evidence="5">Glutamate--cysteine ligase EgtA</fullName>
        <ecNumber evidence="5">6.3.2.2</ecNumber>
    </recommendedName>
    <alternativeName>
        <fullName evidence="5">Gamma-glutamylcysteine synthase</fullName>
        <shortName evidence="5">GCS</shortName>
        <shortName evidence="5">Gamma-ECS</shortName>
    </alternativeName>
</protein>
<keyword evidence="1 5" id="KW-0436">Ligase</keyword>
<dbReference type="Proteomes" id="UP001501444">
    <property type="component" value="Unassembled WGS sequence"/>
</dbReference>
<keyword evidence="3 5" id="KW-0067">ATP-binding</keyword>
<evidence type="ECO:0000313" key="7">
    <source>
        <dbReference type="EMBL" id="GAA2360872.1"/>
    </source>
</evidence>
<proteinExistence type="inferred from homology"/>
<dbReference type="HAMAP" id="MF_02034">
    <property type="entry name" value="EgtA"/>
    <property type="match status" value="1"/>
</dbReference>
<comment type="function">
    <text evidence="5">Catalyzes the synthesis of gamma-glutamylcysteine (gamma-GC). This compound is used as substrate for the biosynthesis of the low-molecular thiol compound ergothioneine.</text>
</comment>
<organism evidence="7 8">
    <name type="scientific">Dactylosporangium salmoneum</name>
    <dbReference type="NCBI Taxonomy" id="53361"/>
    <lineage>
        <taxon>Bacteria</taxon>
        <taxon>Bacillati</taxon>
        <taxon>Actinomycetota</taxon>
        <taxon>Actinomycetes</taxon>
        <taxon>Micromonosporales</taxon>
        <taxon>Micromonosporaceae</taxon>
        <taxon>Dactylosporangium</taxon>
    </lineage>
</organism>
<dbReference type="InterPro" id="IPR035434">
    <property type="entry name" value="GCL_bact_plant"/>
</dbReference>
<comment type="similarity">
    <text evidence="5">Belongs to the glutamate--cysteine ligase type 2 family. EgtA subfamily.</text>
</comment>
<dbReference type="InterPro" id="IPR014746">
    <property type="entry name" value="Gln_synth/guanido_kin_cat_dom"/>
</dbReference>
<keyword evidence="8" id="KW-1185">Reference proteome</keyword>
<comment type="catalytic activity">
    <reaction evidence="4 5">
        <text>L-cysteine + L-glutamate + ATP = gamma-L-glutamyl-L-cysteine + ADP + phosphate + H(+)</text>
        <dbReference type="Rhea" id="RHEA:13285"/>
        <dbReference type="ChEBI" id="CHEBI:15378"/>
        <dbReference type="ChEBI" id="CHEBI:29985"/>
        <dbReference type="ChEBI" id="CHEBI:30616"/>
        <dbReference type="ChEBI" id="CHEBI:35235"/>
        <dbReference type="ChEBI" id="CHEBI:43474"/>
        <dbReference type="ChEBI" id="CHEBI:58173"/>
        <dbReference type="ChEBI" id="CHEBI:456216"/>
        <dbReference type="EC" id="6.3.2.2"/>
    </reaction>
</comment>
<evidence type="ECO:0000256" key="5">
    <source>
        <dbReference type="HAMAP-Rule" id="MF_02034"/>
    </source>
</evidence>
<dbReference type="Gene3D" id="3.30.590.20">
    <property type="match status" value="1"/>
</dbReference>
<feature type="compositionally biased region" description="Polar residues" evidence="6">
    <location>
        <begin position="19"/>
        <end position="29"/>
    </location>
</feature>
<dbReference type="EC" id="6.3.2.2" evidence="5"/>
<evidence type="ECO:0000256" key="3">
    <source>
        <dbReference type="ARBA" id="ARBA00022840"/>
    </source>
</evidence>
<comment type="pathway">
    <text evidence="5">Amino-acid biosynthesis; ergothioneine biosynthesis.</text>
</comment>
<evidence type="ECO:0000256" key="1">
    <source>
        <dbReference type="ARBA" id="ARBA00022598"/>
    </source>
</evidence>
<feature type="region of interest" description="Disordered" evidence="6">
    <location>
        <begin position="1"/>
        <end position="31"/>
    </location>
</feature>